<dbReference type="PANTHER" id="PTHR33055">
    <property type="entry name" value="TRANSPOSASE FOR INSERTION SEQUENCE ELEMENT IS1111A"/>
    <property type="match status" value="1"/>
</dbReference>
<feature type="domain" description="Transposase IS110-like N-terminal" evidence="1">
    <location>
        <begin position="6"/>
        <end position="160"/>
    </location>
</feature>
<dbReference type="GO" id="GO:0004803">
    <property type="term" value="F:transposase activity"/>
    <property type="evidence" value="ECO:0007669"/>
    <property type="project" value="InterPro"/>
</dbReference>
<protein>
    <submittedName>
        <fullName evidence="3">IS110 family transposase</fullName>
    </submittedName>
</protein>
<dbReference type="RefSeq" id="WP_229903683.1">
    <property type="nucleotide sequence ID" value="NZ_BNBC01000022.1"/>
</dbReference>
<dbReference type="InterPro" id="IPR003346">
    <property type="entry name" value="Transposase_20"/>
</dbReference>
<dbReference type="Pfam" id="PF02371">
    <property type="entry name" value="Transposase_20"/>
    <property type="match status" value="1"/>
</dbReference>
<reference evidence="3" key="2">
    <citation type="submission" date="2020-09" db="EMBL/GenBank/DDBJ databases">
        <authorList>
            <person name="Sun Q."/>
            <person name="Ohkuma M."/>
        </authorList>
    </citation>
    <scope>NUCLEOTIDE SEQUENCE</scope>
    <source>
        <strain evidence="3">JCM 3302</strain>
    </source>
</reference>
<accession>A0A919DWB6</accession>
<dbReference type="InterPro" id="IPR002525">
    <property type="entry name" value="Transp_IS110-like_N"/>
</dbReference>
<dbReference type="AlphaFoldDB" id="A0A919DWB6"/>
<dbReference type="InterPro" id="IPR047650">
    <property type="entry name" value="Transpos_IS110"/>
</dbReference>
<dbReference type="PANTHER" id="PTHR33055:SF3">
    <property type="entry name" value="PUTATIVE TRANSPOSASE FOR IS117-RELATED"/>
    <property type="match status" value="1"/>
</dbReference>
<dbReference type="GO" id="GO:0006313">
    <property type="term" value="P:DNA transposition"/>
    <property type="evidence" value="ECO:0007669"/>
    <property type="project" value="InterPro"/>
</dbReference>
<proteinExistence type="predicted"/>
<gene>
    <name evidence="3" type="ORF">GCM10014715_45650</name>
</gene>
<name>A0A919DWB6_9ACTN</name>
<keyword evidence="4" id="KW-1185">Reference proteome</keyword>
<dbReference type="EMBL" id="BNBC01000022">
    <property type="protein sequence ID" value="GHE84472.1"/>
    <property type="molecule type" value="Genomic_DNA"/>
</dbReference>
<dbReference type="NCBIfam" id="NF033542">
    <property type="entry name" value="transpos_IS110"/>
    <property type="match status" value="1"/>
</dbReference>
<comment type="caution">
    <text evidence="3">The sequence shown here is derived from an EMBL/GenBank/DDBJ whole genome shotgun (WGS) entry which is preliminary data.</text>
</comment>
<evidence type="ECO:0000313" key="4">
    <source>
        <dbReference type="Proteomes" id="UP000641386"/>
    </source>
</evidence>
<dbReference type="GO" id="GO:0003677">
    <property type="term" value="F:DNA binding"/>
    <property type="evidence" value="ECO:0007669"/>
    <property type="project" value="InterPro"/>
</dbReference>
<sequence>MNRIWAGIDSGKTHHHCLVLNESGETLLSRRVVNDEPELLKLLDAVFALGDQVTWAVDMAGGEPALLLALLVNHDQEVLYIPGRVVNRASDGYRGEGKTDARDALVIADQARIRRDLNSLRPSDEAIIELRLLTNRRADLVRDRTRSINRLRSALTGMFPALERALALTSDGPLVLLIGYQTPAALRRLGLARLTRWLRTRGVRTPEGLAKKAVEAAERQHTAVPGEAVIAQLVRTLAQEIQALNVKVAEIDQLIEARFRAHELAEVLASMPGIGPLLGAEFLAAIGSDLANFTSPDALAAFAGMAPAPHDSGKRNGNLHRPRHYHRGLQRVFYMSALMSVRYDPNSRTFYDRKRAEGKRHTQAVIALARRRINVLWALIRDRRLYEVTPPKPTG</sequence>
<organism evidence="3 4">
    <name type="scientific">Streptomyces spiralis</name>
    <dbReference type="NCBI Taxonomy" id="66376"/>
    <lineage>
        <taxon>Bacteria</taxon>
        <taxon>Bacillati</taxon>
        <taxon>Actinomycetota</taxon>
        <taxon>Actinomycetes</taxon>
        <taxon>Kitasatosporales</taxon>
        <taxon>Streptomycetaceae</taxon>
        <taxon>Streptomyces</taxon>
    </lineage>
</organism>
<reference evidence="3" key="1">
    <citation type="journal article" date="2014" name="Int. J. Syst. Evol. Microbiol.">
        <title>Complete genome sequence of Corynebacterium casei LMG S-19264T (=DSM 44701T), isolated from a smear-ripened cheese.</title>
        <authorList>
            <consortium name="US DOE Joint Genome Institute (JGI-PGF)"/>
            <person name="Walter F."/>
            <person name="Albersmeier A."/>
            <person name="Kalinowski J."/>
            <person name="Ruckert C."/>
        </authorList>
    </citation>
    <scope>NUCLEOTIDE SEQUENCE</scope>
    <source>
        <strain evidence="3">JCM 3302</strain>
    </source>
</reference>
<dbReference type="Proteomes" id="UP000641386">
    <property type="component" value="Unassembled WGS sequence"/>
</dbReference>
<evidence type="ECO:0000313" key="3">
    <source>
        <dbReference type="EMBL" id="GHE84472.1"/>
    </source>
</evidence>
<dbReference type="Pfam" id="PF01548">
    <property type="entry name" value="DEDD_Tnp_IS110"/>
    <property type="match status" value="1"/>
</dbReference>
<evidence type="ECO:0000259" key="2">
    <source>
        <dbReference type="Pfam" id="PF02371"/>
    </source>
</evidence>
<evidence type="ECO:0000259" key="1">
    <source>
        <dbReference type="Pfam" id="PF01548"/>
    </source>
</evidence>
<feature type="domain" description="Transposase IS116/IS110/IS902 C-terminal" evidence="2">
    <location>
        <begin position="266"/>
        <end position="351"/>
    </location>
</feature>